<evidence type="ECO:0000313" key="2">
    <source>
        <dbReference type="Proteomes" id="UP000747542"/>
    </source>
</evidence>
<gene>
    <name evidence="1" type="ORF">Hamer_G023648</name>
</gene>
<sequence>MKSEGKYLLVVTSEGTYLFVVTSEEDIVGGGGPLASGCSIMVEREKLKVVVVLVVMGPWTASLTMAGEPSVQFIESSYLGNFMVAKGKTLTMDGSYSTLSLAAEKACSCRIACSSYKLCVAASTVPDIDDATKVNCHLSDKGPTDSILTDDPLATYYFWQASVPSQMYEVREDNLLYMMSQEASNFNTSKELCEKIPGHRLTLAGGTQGALESRSCVYALVARCRRTLDAGGRSDMGHGALEIVSCTQLWIDLHRKDTPMTPDHWGDGTPYNSTSTSEIAVTANDETVASSYRMSTGGVLFDRTYDVSYHTLCQANIYGVEW</sequence>
<name>A0A8J5KDB5_HOMAM</name>
<comment type="caution">
    <text evidence="1">The sequence shown here is derived from an EMBL/GenBank/DDBJ whole genome shotgun (WGS) entry which is preliminary data.</text>
</comment>
<dbReference type="EMBL" id="JAHLQT010014229">
    <property type="protein sequence ID" value="KAG7170418.1"/>
    <property type="molecule type" value="Genomic_DNA"/>
</dbReference>
<dbReference type="AlphaFoldDB" id="A0A8J5KDB5"/>
<dbReference type="Proteomes" id="UP000747542">
    <property type="component" value="Unassembled WGS sequence"/>
</dbReference>
<reference evidence="1" key="1">
    <citation type="journal article" date="2021" name="Sci. Adv.">
        <title>The American lobster genome reveals insights on longevity, neural, and immune adaptations.</title>
        <authorList>
            <person name="Polinski J.M."/>
            <person name="Zimin A.V."/>
            <person name="Clark K.F."/>
            <person name="Kohn A.B."/>
            <person name="Sadowski N."/>
            <person name="Timp W."/>
            <person name="Ptitsyn A."/>
            <person name="Khanna P."/>
            <person name="Romanova D.Y."/>
            <person name="Williams P."/>
            <person name="Greenwood S.J."/>
            <person name="Moroz L.L."/>
            <person name="Walt D.R."/>
            <person name="Bodnar A.G."/>
        </authorList>
    </citation>
    <scope>NUCLEOTIDE SEQUENCE</scope>
    <source>
        <strain evidence="1">GMGI-L3</strain>
    </source>
</reference>
<proteinExistence type="predicted"/>
<accession>A0A8J5KDB5</accession>
<keyword evidence="2" id="KW-1185">Reference proteome</keyword>
<organism evidence="1 2">
    <name type="scientific">Homarus americanus</name>
    <name type="common">American lobster</name>
    <dbReference type="NCBI Taxonomy" id="6706"/>
    <lineage>
        <taxon>Eukaryota</taxon>
        <taxon>Metazoa</taxon>
        <taxon>Ecdysozoa</taxon>
        <taxon>Arthropoda</taxon>
        <taxon>Crustacea</taxon>
        <taxon>Multicrustacea</taxon>
        <taxon>Malacostraca</taxon>
        <taxon>Eumalacostraca</taxon>
        <taxon>Eucarida</taxon>
        <taxon>Decapoda</taxon>
        <taxon>Pleocyemata</taxon>
        <taxon>Astacidea</taxon>
        <taxon>Nephropoidea</taxon>
        <taxon>Nephropidae</taxon>
        <taxon>Homarus</taxon>
    </lineage>
</organism>
<protein>
    <submittedName>
        <fullName evidence="1">Uncharacterized protein</fullName>
    </submittedName>
</protein>
<evidence type="ECO:0000313" key="1">
    <source>
        <dbReference type="EMBL" id="KAG7170418.1"/>
    </source>
</evidence>